<accession>A0A8K0RKQ5</accession>
<evidence type="ECO:0000313" key="2">
    <source>
        <dbReference type="Proteomes" id="UP000813461"/>
    </source>
</evidence>
<sequence>MKETLAERCSADILDDSDDGFEFETPTQAISGRNIDPVKLKILLRTKFGAGSFEVCILQNSYCINAPRKLSSQDVDDDHLIRPNSRRTRQHTSIAAIDHTSIACLNVDQQAIGHISHLLYLTQFSPSFISCICATTLQDLDWIYTSSEAR</sequence>
<proteinExistence type="predicted"/>
<evidence type="ECO:0000313" key="1">
    <source>
        <dbReference type="EMBL" id="KAH7095141.1"/>
    </source>
</evidence>
<gene>
    <name evidence="1" type="ORF">FB567DRAFT_21385</name>
</gene>
<reference evidence="1" key="1">
    <citation type="journal article" date="2021" name="Nat. Commun.">
        <title>Genetic determinants of endophytism in the Arabidopsis root mycobiome.</title>
        <authorList>
            <person name="Mesny F."/>
            <person name="Miyauchi S."/>
            <person name="Thiergart T."/>
            <person name="Pickel B."/>
            <person name="Atanasova L."/>
            <person name="Karlsson M."/>
            <person name="Huettel B."/>
            <person name="Barry K.W."/>
            <person name="Haridas S."/>
            <person name="Chen C."/>
            <person name="Bauer D."/>
            <person name="Andreopoulos W."/>
            <person name="Pangilinan J."/>
            <person name="LaButti K."/>
            <person name="Riley R."/>
            <person name="Lipzen A."/>
            <person name="Clum A."/>
            <person name="Drula E."/>
            <person name="Henrissat B."/>
            <person name="Kohler A."/>
            <person name="Grigoriev I.V."/>
            <person name="Martin F.M."/>
            <person name="Hacquard S."/>
        </authorList>
    </citation>
    <scope>NUCLEOTIDE SEQUENCE</scope>
    <source>
        <strain evidence="1">MPI-SDFR-AT-0120</strain>
    </source>
</reference>
<dbReference type="AlphaFoldDB" id="A0A8K0RKQ5"/>
<protein>
    <submittedName>
        <fullName evidence="1">Uncharacterized protein</fullName>
    </submittedName>
</protein>
<dbReference type="EMBL" id="JAGMVJ010000001">
    <property type="protein sequence ID" value="KAH7095141.1"/>
    <property type="molecule type" value="Genomic_DNA"/>
</dbReference>
<organism evidence="1 2">
    <name type="scientific">Paraphoma chrysanthemicola</name>
    <dbReference type="NCBI Taxonomy" id="798071"/>
    <lineage>
        <taxon>Eukaryota</taxon>
        <taxon>Fungi</taxon>
        <taxon>Dikarya</taxon>
        <taxon>Ascomycota</taxon>
        <taxon>Pezizomycotina</taxon>
        <taxon>Dothideomycetes</taxon>
        <taxon>Pleosporomycetidae</taxon>
        <taxon>Pleosporales</taxon>
        <taxon>Pleosporineae</taxon>
        <taxon>Phaeosphaeriaceae</taxon>
        <taxon>Paraphoma</taxon>
    </lineage>
</organism>
<dbReference type="Proteomes" id="UP000813461">
    <property type="component" value="Unassembled WGS sequence"/>
</dbReference>
<comment type="caution">
    <text evidence="1">The sequence shown here is derived from an EMBL/GenBank/DDBJ whole genome shotgun (WGS) entry which is preliminary data.</text>
</comment>
<dbReference type="OrthoDB" id="3761882at2759"/>
<name>A0A8K0RKQ5_9PLEO</name>
<keyword evidence="2" id="KW-1185">Reference proteome</keyword>